<sequence length="635" mass="72391">MIGSGAWGPRQGVGARNHLAADWRGLDLSLALSLSLLPDFVILLLVYPPLLSSTFSFVSRPHLLLVSFCLVTFAFLLERYIPVGTGVRRCRPTALFQTTAHRLVSQLTTPSTVVWPRSLFSHVVPPGNHDSFTELTSSFTFARTNIGSPSMMSKLGSPLGSPTLAATTAQFRNRLPTQFRRCLPIYVAAIILIFFTFNLNLFHSRVREVTSNAAALARPPVPVVAAPTVPITPVGPAQTPKAVRTEFPRKIWQTWKVNPLRFEERDINTARSWVGKNPDYRYEVLTDDNDMKYVEWHFGPEGFNRPDIVNFYRDVKAAIVKADLLRYIVMYAEGGLYADIDVEALKPLSKFIPDRYNVKDIDMVIGVEIDEPDWKDHPILGPKSRSFCQWTFMCKPQLPVMMRLIEQIMTWLNGVAKEQNVPLADVKLDFDQIISGTGPSAFTTAILAEMDLHKEDPNIKVDWDLFHDLQESKLVSRTLVLTVEAFAAGQGHSDSGNHDARAALVRHHYHASNWPSRHPRYSHPAYGEVEKCNWNDECVKTWDKNVEAFAKMTEEEQRKIVAQKEQERKEAAEKAKAEEEKRKKDREEAEKRKKEEEEKKRKEAEAKKAEAQEAKRKEEEEKRKEEEKKGWLHFS</sequence>
<dbReference type="PANTHER" id="PTHR31834:SF8">
    <property type="entry name" value="TRANSFERASE, PUTATIVE (AFU_ORTHOLOGUE AFUA_6G14040)-RELATED"/>
    <property type="match status" value="1"/>
</dbReference>
<name>A0ABR0G823_9PEZI</name>
<proteinExistence type="inferred from homology"/>
<evidence type="ECO:0000256" key="2">
    <source>
        <dbReference type="SAM" id="MobiDB-lite"/>
    </source>
</evidence>
<keyword evidence="3" id="KW-0472">Membrane</keyword>
<dbReference type="SUPFAM" id="SSF53448">
    <property type="entry name" value="Nucleotide-diphospho-sugar transferases"/>
    <property type="match status" value="1"/>
</dbReference>
<comment type="similarity">
    <text evidence="1">Belongs to the glycosyltransferase 32 family.</text>
</comment>
<dbReference type="Proteomes" id="UP001323405">
    <property type="component" value="Unassembled WGS sequence"/>
</dbReference>
<dbReference type="InterPro" id="IPR039367">
    <property type="entry name" value="Och1-like"/>
</dbReference>
<keyword evidence="3" id="KW-0812">Transmembrane</keyword>
<evidence type="ECO:0000256" key="1">
    <source>
        <dbReference type="ARBA" id="ARBA00009003"/>
    </source>
</evidence>
<organism evidence="4 5">
    <name type="scientific">Podospora pseudocomata</name>
    <dbReference type="NCBI Taxonomy" id="2093779"/>
    <lineage>
        <taxon>Eukaryota</taxon>
        <taxon>Fungi</taxon>
        <taxon>Dikarya</taxon>
        <taxon>Ascomycota</taxon>
        <taxon>Pezizomycotina</taxon>
        <taxon>Sordariomycetes</taxon>
        <taxon>Sordariomycetidae</taxon>
        <taxon>Sordariales</taxon>
        <taxon>Podosporaceae</taxon>
        <taxon>Podospora</taxon>
    </lineage>
</organism>
<evidence type="ECO:0008006" key="6">
    <source>
        <dbReference type="Google" id="ProtNLM"/>
    </source>
</evidence>
<reference evidence="4 5" key="1">
    <citation type="journal article" date="2023" name="bioRxiv">
        <title>High-quality genome assemblies of four members of thePodospora anserinaspecies complex.</title>
        <authorList>
            <person name="Ament-Velasquez S.L."/>
            <person name="Vogan A.A."/>
            <person name="Wallerman O."/>
            <person name="Hartmann F."/>
            <person name="Gautier V."/>
            <person name="Silar P."/>
            <person name="Giraud T."/>
            <person name="Johannesson H."/>
        </authorList>
    </citation>
    <scope>NUCLEOTIDE SEQUENCE [LARGE SCALE GENOMIC DNA]</scope>
    <source>
        <strain evidence="4 5">CBS 415.72m</strain>
    </source>
</reference>
<keyword evidence="3" id="KW-1133">Transmembrane helix</keyword>
<gene>
    <name evidence="4" type="ORF">QC762_606310</name>
</gene>
<feature type="region of interest" description="Disordered" evidence="2">
    <location>
        <begin position="562"/>
        <end position="635"/>
    </location>
</feature>
<feature type="transmembrane region" description="Helical" evidence="3">
    <location>
        <begin position="28"/>
        <end position="50"/>
    </location>
</feature>
<dbReference type="InterPro" id="IPR007577">
    <property type="entry name" value="GlycoTrfase_DXD_sugar-bd_CS"/>
</dbReference>
<comment type="caution">
    <text evidence="4">The sequence shown here is derived from an EMBL/GenBank/DDBJ whole genome shotgun (WGS) entry which is preliminary data.</text>
</comment>
<feature type="transmembrane region" description="Helical" evidence="3">
    <location>
        <begin position="182"/>
        <end position="202"/>
    </location>
</feature>
<dbReference type="RefSeq" id="XP_062740846.1">
    <property type="nucleotide sequence ID" value="XM_062892320.1"/>
</dbReference>
<dbReference type="GeneID" id="87912227"/>
<protein>
    <recommendedName>
        <fullName evidence="6">Glycosyltransferase Family 32</fullName>
    </recommendedName>
</protein>
<accession>A0ABR0G823</accession>
<dbReference type="Pfam" id="PF04488">
    <property type="entry name" value="Gly_transf_sug"/>
    <property type="match status" value="1"/>
</dbReference>
<evidence type="ECO:0000313" key="5">
    <source>
        <dbReference type="Proteomes" id="UP001323405"/>
    </source>
</evidence>
<dbReference type="Gene3D" id="3.90.550.20">
    <property type="match status" value="1"/>
</dbReference>
<dbReference type="InterPro" id="IPR029044">
    <property type="entry name" value="Nucleotide-diphossugar_trans"/>
</dbReference>
<feature type="transmembrane region" description="Helical" evidence="3">
    <location>
        <begin position="62"/>
        <end position="81"/>
    </location>
</feature>
<dbReference type="PANTHER" id="PTHR31834">
    <property type="entry name" value="INITIATION-SPECIFIC ALPHA-1,6-MANNOSYLTRANSFERASE"/>
    <property type="match status" value="1"/>
</dbReference>
<evidence type="ECO:0000256" key="3">
    <source>
        <dbReference type="SAM" id="Phobius"/>
    </source>
</evidence>
<dbReference type="EMBL" id="JAFFHA010000008">
    <property type="protein sequence ID" value="KAK4651871.1"/>
    <property type="molecule type" value="Genomic_DNA"/>
</dbReference>
<evidence type="ECO:0000313" key="4">
    <source>
        <dbReference type="EMBL" id="KAK4651871.1"/>
    </source>
</evidence>
<keyword evidence="5" id="KW-1185">Reference proteome</keyword>